<dbReference type="EnsemblPlants" id="Pp3c8_13620V3.1">
    <property type="protein sequence ID" value="Pp3c8_13620V3.1"/>
    <property type="gene ID" value="Pp3c8_13620"/>
</dbReference>
<dbReference type="AlphaFoldDB" id="A0A2K1K740"/>
<dbReference type="Pfam" id="PF01565">
    <property type="entry name" value="FAD_binding_4"/>
    <property type="match status" value="1"/>
</dbReference>
<reference evidence="2 4" key="1">
    <citation type="journal article" date="2008" name="Science">
        <title>The Physcomitrella genome reveals evolutionary insights into the conquest of land by plants.</title>
        <authorList>
            <person name="Rensing S."/>
            <person name="Lang D."/>
            <person name="Zimmer A."/>
            <person name="Terry A."/>
            <person name="Salamov A."/>
            <person name="Shapiro H."/>
            <person name="Nishiyama T."/>
            <person name="Perroud P.-F."/>
            <person name="Lindquist E."/>
            <person name="Kamisugi Y."/>
            <person name="Tanahashi T."/>
            <person name="Sakakibara K."/>
            <person name="Fujita T."/>
            <person name="Oishi K."/>
            <person name="Shin-I T."/>
            <person name="Kuroki Y."/>
            <person name="Toyoda A."/>
            <person name="Suzuki Y."/>
            <person name="Hashimoto A."/>
            <person name="Yamaguchi K."/>
            <person name="Sugano A."/>
            <person name="Kohara Y."/>
            <person name="Fujiyama A."/>
            <person name="Anterola A."/>
            <person name="Aoki S."/>
            <person name="Ashton N."/>
            <person name="Barbazuk W.B."/>
            <person name="Barker E."/>
            <person name="Bennetzen J."/>
            <person name="Bezanilla M."/>
            <person name="Blankenship R."/>
            <person name="Cho S.H."/>
            <person name="Dutcher S."/>
            <person name="Estelle M."/>
            <person name="Fawcett J.A."/>
            <person name="Gundlach H."/>
            <person name="Hanada K."/>
            <person name="Heyl A."/>
            <person name="Hicks K.A."/>
            <person name="Hugh J."/>
            <person name="Lohr M."/>
            <person name="Mayer K."/>
            <person name="Melkozernov A."/>
            <person name="Murata T."/>
            <person name="Nelson D."/>
            <person name="Pils B."/>
            <person name="Prigge M."/>
            <person name="Reiss B."/>
            <person name="Renner T."/>
            <person name="Rombauts S."/>
            <person name="Rushton P."/>
            <person name="Sanderfoot A."/>
            <person name="Schween G."/>
            <person name="Shiu S.-H."/>
            <person name="Stueber K."/>
            <person name="Theodoulou F.L."/>
            <person name="Tu H."/>
            <person name="Van de Peer Y."/>
            <person name="Verrier P.J."/>
            <person name="Waters E."/>
            <person name="Wood A."/>
            <person name="Yang L."/>
            <person name="Cove D."/>
            <person name="Cuming A."/>
            <person name="Hasebe M."/>
            <person name="Lucas S."/>
            <person name="Mishler D.B."/>
            <person name="Reski R."/>
            <person name="Grigoriev I."/>
            <person name="Quatrano R.S."/>
            <person name="Boore J.L."/>
        </authorList>
    </citation>
    <scope>NUCLEOTIDE SEQUENCE [LARGE SCALE GENOMIC DNA]</scope>
    <source>
        <strain evidence="3 4">cv. Gransden 2004</strain>
    </source>
</reference>
<name>A0A2K1K740_PHYPA</name>
<accession>A0A2K1K740</accession>
<evidence type="ECO:0000313" key="3">
    <source>
        <dbReference type="EnsemblPlants" id="Pp3c8_13620V3.1"/>
    </source>
</evidence>
<dbReference type="Gramene" id="Pp3c8_13620V3.2">
    <property type="protein sequence ID" value="Pp3c8_13620V3.2"/>
    <property type="gene ID" value="Pp3c8_13620"/>
</dbReference>
<dbReference type="Gene3D" id="3.30.465.10">
    <property type="match status" value="1"/>
</dbReference>
<evidence type="ECO:0000259" key="1">
    <source>
        <dbReference type="PROSITE" id="PS51387"/>
    </source>
</evidence>
<proteinExistence type="predicted"/>
<dbReference type="EMBL" id="ABEU02000008">
    <property type="protein sequence ID" value="PNR49592.1"/>
    <property type="molecule type" value="Genomic_DNA"/>
</dbReference>
<dbReference type="EnsemblPlants" id="Pp3c8_13620V3.2">
    <property type="protein sequence ID" value="Pp3c8_13620V3.2"/>
    <property type="gene ID" value="Pp3c8_13620"/>
</dbReference>
<feature type="domain" description="FAD-binding PCMH-type" evidence="1">
    <location>
        <begin position="82"/>
        <end position="285"/>
    </location>
</feature>
<dbReference type="PROSITE" id="PS51387">
    <property type="entry name" value="FAD_PCMH"/>
    <property type="match status" value="1"/>
</dbReference>
<dbReference type="SUPFAM" id="SSF56176">
    <property type="entry name" value="FAD-binding/transporter-associated domain-like"/>
    <property type="match status" value="1"/>
</dbReference>
<evidence type="ECO:0000313" key="4">
    <source>
        <dbReference type="Proteomes" id="UP000006727"/>
    </source>
</evidence>
<dbReference type="PaxDb" id="3218-PP1S184_134V6.1"/>
<dbReference type="STRING" id="3218.A0A2K1K740"/>
<reference evidence="3" key="3">
    <citation type="submission" date="2020-12" db="UniProtKB">
        <authorList>
            <consortium name="EnsemblPlants"/>
        </authorList>
    </citation>
    <scope>IDENTIFICATION</scope>
</reference>
<dbReference type="PANTHER" id="PTHR43762:SF7">
    <property type="entry name" value="FAD-BINDING PCMH-TYPE DOMAIN-CONTAINING PROTEIN"/>
    <property type="match status" value="1"/>
</dbReference>
<gene>
    <name evidence="3" type="primary">LOC112285475</name>
    <name evidence="2" type="ORF">PHYPA_011488</name>
</gene>
<dbReference type="Proteomes" id="UP000006727">
    <property type="component" value="Chromosome 8"/>
</dbReference>
<dbReference type="GO" id="GO:0016491">
    <property type="term" value="F:oxidoreductase activity"/>
    <property type="evidence" value="ECO:0000318"/>
    <property type="project" value="GO_Central"/>
</dbReference>
<dbReference type="InterPro" id="IPR036318">
    <property type="entry name" value="FAD-bd_PCMH-like_sf"/>
</dbReference>
<keyword evidence="4" id="KW-1185">Reference proteome</keyword>
<evidence type="ECO:0000313" key="2">
    <source>
        <dbReference type="EMBL" id="PNR49592.1"/>
    </source>
</evidence>
<dbReference type="GO" id="GO:0071949">
    <property type="term" value="F:FAD binding"/>
    <property type="evidence" value="ECO:0007669"/>
    <property type="project" value="InterPro"/>
</dbReference>
<dbReference type="InterPro" id="IPR016169">
    <property type="entry name" value="FAD-bd_PCMH_sub2"/>
</dbReference>
<dbReference type="InterPro" id="IPR016166">
    <property type="entry name" value="FAD-bd_PCMH"/>
</dbReference>
<dbReference type="InterPro" id="IPR010031">
    <property type="entry name" value="FAD_lactone_oxidase-like"/>
</dbReference>
<dbReference type="OrthoDB" id="610608at2759"/>
<dbReference type="PANTHER" id="PTHR43762">
    <property type="entry name" value="L-GULONOLACTONE OXIDASE"/>
    <property type="match status" value="1"/>
</dbReference>
<organism evidence="2">
    <name type="scientific">Physcomitrium patens</name>
    <name type="common">Spreading-leaved earth moss</name>
    <name type="synonym">Physcomitrella patens</name>
    <dbReference type="NCBI Taxonomy" id="3218"/>
    <lineage>
        <taxon>Eukaryota</taxon>
        <taxon>Viridiplantae</taxon>
        <taxon>Streptophyta</taxon>
        <taxon>Embryophyta</taxon>
        <taxon>Bryophyta</taxon>
        <taxon>Bryophytina</taxon>
        <taxon>Bryopsida</taxon>
        <taxon>Funariidae</taxon>
        <taxon>Funariales</taxon>
        <taxon>Funariaceae</taxon>
        <taxon>Physcomitrium</taxon>
    </lineage>
</organism>
<reference evidence="2 4" key="2">
    <citation type="journal article" date="2018" name="Plant J.">
        <title>The Physcomitrella patens chromosome-scale assembly reveals moss genome structure and evolution.</title>
        <authorList>
            <person name="Lang D."/>
            <person name="Ullrich K.K."/>
            <person name="Murat F."/>
            <person name="Fuchs J."/>
            <person name="Jenkins J."/>
            <person name="Haas F.B."/>
            <person name="Piednoel M."/>
            <person name="Gundlach H."/>
            <person name="Van Bel M."/>
            <person name="Meyberg R."/>
            <person name="Vives C."/>
            <person name="Morata J."/>
            <person name="Symeonidi A."/>
            <person name="Hiss M."/>
            <person name="Muchero W."/>
            <person name="Kamisugi Y."/>
            <person name="Saleh O."/>
            <person name="Blanc G."/>
            <person name="Decker E.L."/>
            <person name="van Gessel N."/>
            <person name="Grimwood J."/>
            <person name="Hayes R.D."/>
            <person name="Graham S.W."/>
            <person name="Gunter L.E."/>
            <person name="McDaniel S.F."/>
            <person name="Hoernstein S.N.W."/>
            <person name="Larsson A."/>
            <person name="Li F.W."/>
            <person name="Perroud P.F."/>
            <person name="Phillips J."/>
            <person name="Ranjan P."/>
            <person name="Rokshar D.S."/>
            <person name="Rothfels C.J."/>
            <person name="Schneider L."/>
            <person name="Shu S."/>
            <person name="Stevenson D.W."/>
            <person name="Thummler F."/>
            <person name="Tillich M."/>
            <person name="Villarreal Aguilar J.C."/>
            <person name="Widiez T."/>
            <person name="Wong G.K."/>
            <person name="Wymore A."/>
            <person name="Zhang Y."/>
            <person name="Zimmer A.D."/>
            <person name="Quatrano R.S."/>
            <person name="Mayer K.F.X."/>
            <person name="Goodstein D."/>
            <person name="Casacuberta J.M."/>
            <person name="Vandepoele K."/>
            <person name="Reski R."/>
            <person name="Cuming A.C."/>
            <person name="Tuskan G.A."/>
            <person name="Maumus F."/>
            <person name="Salse J."/>
            <person name="Schmutz J."/>
            <person name="Rensing S.A."/>
        </authorList>
    </citation>
    <scope>NUCLEOTIDE SEQUENCE [LARGE SCALE GENOMIC DNA]</scope>
    <source>
        <strain evidence="3 4">cv. Gransden 2004</strain>
    </source>
</reference>
<dbReference type="GO" id="GO:0016899">
    <property type="term" value="F:oxidoreductase activity, acting on the CH-OH group of donors, oxygen as acceptor"/>
    <property type="evidence" value="ECO:0007669"/>
    <property type="project" value="InterPro"/>
</dbReference>
<dbReference type="InterPro" id="IPR006094">
    <property type="entry name" value="Oxid_FAD_bind_N"/>
</dbReference>
<sequence>MRFIATKRCSPSVCARHFAHLRHGAQTTWLFVVFVLLVCEFSAQLGDRLAIITNVDAVRVGVSEAFSQGDCETTLYSSDNYLKCTFDLQLVPNTTQDVSDLIKLHTNSSNSRIKIRATRRGFHSSAGFVCSGRRSSSKKERVEFGDDHGRRSLRVTSYTMLLHVMNHVVSVDAEQHKLTVEAGMTLLELARVAEANGMAVPAGALSMYGNLTVGGVIMASAHGSGLGTVSSLGDLVTKIKWVNAKGEIIVSDLQTERGAKEVRALVGGLGLLGVVTEFTLKLQPNSRTIVDTRKGLDDTNLVLDLKKTLALETPHIIVHWRPDFESYKALLFTQVDDVNQSAAAVIPKYYPNARRASDIPVSDKMASAWSELMATWEDDAAEELPSADVLNTEICSWGESTHRMSMFLDIDGTPIDHGMFRTNSAILTGDCSPKCLYAVHHMGTFTEDTEFTIKFSQLEAWVQM</sequence>
<protein>
    <recommendedName>
        <fullName evidence="1">FAD-binding PCMH-type domain-containing protein</fullName>
    </recommendedName>
</protein>
<dbReference type="Gramene" id="Pp3c8_13620V3.1">
    <property type="protein sequence ID" value="Pp3c8_13620V3.1"/>
    <property type="gene ID" value="Pp3c8_13620"/>
</dbReference>